<dbReference type="EMBL" id="CP017478">
    <property type="protein sequence ID" value="AOW19420.1"/>
    <property type="molecule type" value="Genomic_DNA"/>
</dbReference>
<dbReference type="SUPFAM" id="SSF53187">
    <property type="entry name" value="Zn-dependent exopeptidases"/>
    <property type="match status" value="1"/>
</dbReference>
<accession>A0A1D8P4B6</accession>
<dbReference type="GO" id="GO:0006508">
    <property type="term" value="P:proteolysis"/>
    <property type="evidence" value="ECO:0007669"/>
    <property type="project" value="InterPro"/>
</dbReference>
<dbReference type="PROSITE" id="PS51257">
    <property type="entry name" value="PROKAR_LIPOPROTEIN"/>
    <property type="match status" value="1"/>
</dbReference>
<protein>
    <submittedName>
        <fullName evidence="2">Peptidase M28</fullName>
    </submittedName>
</protein>
<keyword evidence="3" id="KW-1185">Reference proteome</keyword>
<dbReference type="InterPro" id="IPR007484">
    <property type="entry name" value="Peptidase_M28"/>
</dbReference>
<feature type="domain" description="Peptidase M28" evidence="1">
    <location>
        <begin position="113"/>
        <end position="323"/>
    </location>
</feature>
<dbReference type="InterPro" id="IPR045175">
    <property type="entry name" value="M28_fam"/>
</dbReference>
<dbReference type="STRING" id="1850246.LPB138_01395"/>
<dbReference type="Gene3D" id="3.40.630.10">
    <property type="entry name" value="Zn peptidases"/>
    <property type="match status" value="1"/>
</dbReference>
<gene>
    <name evidence="2" type="ORF">LPB138_01395</name>
</gene>
<dbReference type="Proteomes" id="UP000176050">
    <property type="component" value="Chromosome"/>
</dbReference>
<evidence type="ECO:0000259" key="1">
    <source>
        <dbReference type="Pfam" id="PF04389"/>
    </source>
</evidence>
<dbReference type="AlphaFoldDB" id="A0A1D8P4B6"/>
<dbReference type="RefSeq" id="WP_070235536.1">
    <property type="nucleotide sequence ID" value="NZ_CP017478.1"/>
</dbReference>
<dbReference type="OrthoDB" id="9778250at2"/>
<organism evidence="2 3">
    <name type="scientific">Urechidicola croceus</name>
    <dbReference type="NCBI Taxonomy" id="1850246"/>
    <lineage>
        <taxon>Bacteria</taxon>
        <taxon>Pseudomonadati</taxon>
        <taxon>Bacteroidota</taxon>
        <taxon>Flavobacteriia</taxon>
        <taxon>Flavobacteriales</taxon>
        <taxon>Flavobacteriaceae</taxon>
        <taxon>Urechidicola</taxon>
    </lineage>
</organism>
<name>A0A1D8P4B6_9FLAO</name>
<reference evidence="2 3" key="1">
    <citation type="submission" date="2016-10" db="EMBL/GenBank/DDBJ databases">
        <title>Lutibacter sp. LPB0138, isolated from marine gastropod.</title>
        <authorList>
            <person name="Kim E."/>
            <person name="Yi H."/>
        </authorList>
    </citation>
    <scope>NUCLEOTIDE SEQUENCE [LARGE SCALE GENOMIC DNA]</scope>
    <source>
        <strain evidence="2 3">LPB0138</strain>
    </source>
</reference>
<evidence type="ECO:0000313" key="2">
    <source>
        <dbReference type="EMBL" id="AOW19420.1"/>
    </source>
</evidence>
<evidence type="ECO:0000313" key="3">
    <source>
        <dbReference type="Proteomes" id="UP000176050"/>
    </source>
</evidence>
<dbReference type="PANTHER" id="PTHR12147:SF26">
    <property type="entry name" value="PEPTIDASE M28 DOMAIN-CONTAINING PROTEIN"/>
    <property type="match status" value="1"/>
</dbReference>
<dbReference type="KEGG" id="lul:LPB138_01395"/>
<dbReference type="PANTHER" id="PTHR12147">
    <property type="entry name" value="METALLOPEPTIDASE M28 FAMILY MEMBER"/>
    <property type="match status" value="1"/>
</dbReference>
<dbReference type="CDD" id="cd05660">
    <property type="entry name" value="M28_like_PA"/>
    <property type="match status" value="1"/>
</dbReference>
<proteinExistence type="predicted"/>
<sequence length="342" mass="38534">MNKSILTLATFIFIISCKSNKEISNDEVTSDTDIITKFAKTITTEDAKKHILILASDEFEGRRTGEKGQKLAAEYLVNEYKSYGISGVYGEDNYFQNIPVESLNKKSSGPSENVIAFIEGSQNPEEILVISSHYDHEGIKNGQIYNGADDNASGTTGVLEIAQAFALAKKQGYAPKRSILFVNFTGEEKGLLGSKYFVANPIYPLENIVAGLNIDMIGRIGKEKIGNDNYVYVIGADKLSSELHIINENANNKYTNLELDYTYNEPSDPNRFYFRSDHYNLAKNNIPIIFYFNGIHADYHKPTDTAEKINLELLTKRTKLVFYTAWEIANREERLVIDKIEE</sequence>
<dbReference type="GO" id="GO:0008235">
    <property type="term" value="F:metalloexopeptidase activity"/>
    <property type="evidence" value="ECO:0007669"/>
    <property type="project" value="InterPro"/>
</dbReference>
<dbReference type="Pfam" id="PF04389">
    <property type="entry name" value="Peptidase_M28"/>
    <property type="match status" value="1"/>
</dbReference>